<evidence type="ECO:0000256" key="2">
    <source>
        <dbReference type="SAM" id="SignalP"/>
    </source>
</evidence>
<evidence type="ECO:0000313" key="3">
    <source>
        <dbReference type="EMBL" id="MFC7668832.1"/>
    </source>
</evidence>
<reference evidence="4" key="1">
    <citation type="journal article" date="2019" name="Int. J. Syst. Evol. Microbiol.">
        <title>The Global Catalogue of Microorganisms (GCM) 10K type strain sequencing project: providing services to taxonomists for standard genome sequencing and annotation.</title>
        <authorList>
            <consortium name="The Broad Institute Genomics Platform"/>
            <consortium name="The Broad Institute Genome Sequencing Center for Infectious Disease"/>
            <person name="Wu L."/>
            <person name="Ma J."/>
        </authorList>
    </citation>
    <scope>NUCLEOTIDE SEQUENCE [LARGE SCALE GENOMIC DNA]</scope>
    <source>
        <strain evidence="4">JCM 19635</strain>
    </source>
</reference>
<protein>
    <submittedName>
        <fullName evidence="3">Uncharacterized protein</fullName>
    </submittedName>
</protein>
<organism evidence="3 4">
    <name type="scientific">Hymenobacter humi</name>
    <dbReference type="NCBI Taxonomy" id="1411620"/>
    <lineage>
        <taxon>Bacteria</taxon>
        <taxon>Pseudomonadati</taxon>
        <taxon>Bacteroidota</taxon>
        <taxon>Cytophagia</taxon>
        <taxon>Cytophagales</taxon>
        <taxon>Hymenobacteraceae</taxon>
        <taxon>Hymenobacter</taxon>
    </lineage>
</organism>
<keyword evidence="2" id="KW-0732">Signal</keyword>
<keyword evidence="4" id="KW-1185">Reference proteome</keyword>
<comment type="caution">
    <text evidence="3">The sequence shown here is derived from an EMBL/GenBank/DDBJ whole genome shotgun (WGS) entry which is preliminary data.</text>
</comment>
<evidence type="ECO:0000313" key="4">
    <source>
        <dbReference type="Proteomes" id="UP001596513"/>
    </source>
</evidence>
<feature type="compositionally biased region" description="Low complexity" evidence="1">
    <location>
        <begin position="59"/>
        <end position="69"/>
    </location>
</feature>
<sequence>MKRGTTKSLLHKRALGWAGLVGAVLALAPAAHAQSVPASPPAAALGQPAQAPTGPGPCSGPSTTPCRTT</sequence>
<feature type="chain" id="PRO_5046361101" evidence="2">
    <location>
        <begin position="34"/>
        <end position="69"/>
    </location>
</feature>
<feature type="region of interest" description="Disordered" evidence="1">
    <location>
        <begin position="32"/>
        <end position="69"/>
    </location>
</feature>
<dbReference type="EMBL" id="JBHTEK010000001">
    <property type="protein sequence ID" value="MFC7668832.1"/>
    <property type="molecule type" value="Genomic_DNA"/>
</dbReference>
<evidence type="ECO:0000256" key="1">
    <source>
        <dbReference type="SAM" id="MobiDB-lite"/>
    </source>
</evidence>
<gene>
    <name evidence="3" type="ORF">ACFQT0_16760</name>
</gene>
<proteinExistence type="predicted"/>
<feature type="signal peptide" evidence="2">
    <location>
        <begin position="1"/>
        <end position="33"/>
    </location>
</feature>
<dbReference type="Proteomes" id="UP001596513">
    <property type="component" value="Unassembled WGS sequence"/>
</dbReference>
<feature type="compositionally biased region" description="Low complexity" evidence="1">
    <location>
        <begin position="32"/>
        <end position="53"/>
    </location>
</feature>
<dbReference type="RefSeq" id="WP_380204369.1">
    <property type="nucleotide sequence ID" value="NZ_JBHTEK010000001.1"/>
</dbReference>
<accession>A0ABW2U7M6</accession>
<name>A0ABW2U7M6_9BACT</name>